<gene>
    <name evidence="1" type="ORF">FIBSPDRAFT_850479</name>
</gene>
<dbReference type="AlphaFoldDB" id="A0A166TGD8"/>
<proteinExistence type="predicted"/>
<dbReference type="EMBL" id="KV417493">
    <property type="protein sequence ID" value="KZP30589.1"/>
    <property type="molecule type" value="Genomic_DNA"/>
</dbReference>
<protein>
    <submittedName>
        <fullName evidence="1">Uncharacterized protein</fullName>
    </submittedName>
</protein>
<accession>A0A166TGD8</accession>
<dbReference type="Proteomes" id="UP000076532">
    <property type="component" value="Unassembled WGS sequence"/>
</dbReference>
<reference evidence="1 2" key="1">
    <citation type="journal article" date="2016" name="Mol. Biol. Evol.">
        <title>Comparative Genomics of Early-Diverging Mushroom-Forming Fungi Provides Insights into the Origins of Lignocellulose Decay Capabilities.</title>
        <authorList>
            <person name="Nagy L.G."/>
            <person name="Riley R."/>
            <person name="Tritt A."/>
            <person name="Adam C."/>
            <person name="Daum C."/>
            <person name="Floudas D."/>
            <person name="Sun H."/>
            <person name="Yadav J.S."/>
            <person name="Pangilinan J."/>
            <person name="Larsson K.H."/>
            <person name="Matsuura K."/>
            <person name="Barry K."/>
            <person name="Labutti K."/>
            <person name="Kuo R."/>
            <person name="Ohm R.A."/>
            <person name="Bhattacharya S.S."/>
            <person name="Shirouzu T."/>
            <person name="Yoshinaga Y."/>
            <person name="Martin F.M."/>
            <person name="Grigoriev I.V."/>
            <person name="Hibbett D.S."/>
        </authorList>
    </citation>
    <scope>NUCLEOTIDE SEQUENCE [LARGE SCALE GENOMIC DNA]</scope>
    <source>
        <strain evidence="1 2">CBS 109695</strain>
    </source>
</reference>
<keyword evidence="2" id="KW-1185">Reference proteome</keyword>
<name>A0A166TGD8_9AGAM</name>
<evidence type="ECO:0000313" key="1">
    <source>
        <dbReference type="EMBL" id="KZP30589.1"/>
    </source>
</evidence>
<organism evidence="1 2">
    <name type="scientific">Athelia psychrophila</name>
    <dbReference type="NCBI Taxonomy" id="1759441"/>
    <lineage>
        <taxon>Eukaryota</taxon>
        <taxon>Fungi</taxon>
        <taxon>Dikarya</taxon>
        <taxon>Basidiomycota</taxon>
        <taxon>Agaricomycotina</taxon>
        <taxon>Agaricomycetes</taxon>
        <taxon>Agaricomycetidae</taxon>
        <taxon>Atheliales</taxon>
        <taxon>Atheliaceae</taxon>
        <taxon>Athelia</taxon>
    </lineage>
</organism>
<sequence length="72" mass="7785">MSAKCRHFTLKSAAFNLLSTAEAGEPHAHVPYQYTISSTQTGAPRTVPLDPHRAATIINSDTMPPCKLMPCC</sequence>
<evidence type="ECO:0000313" key="2">
    <source>
        <dbReference type="Proteomes" id="UP000076532"/>
    </source>
</evidence>
<feature type="non-terminal residue" evidence="1">
    <location>
        <position position="72"/>
    </location>
</feature>